<dbReference type="AlphaFoldDB" id="A0A7W6N0C6"/>
<gene>
    <name evidence="2" type="ORF">GGR14_003526</name>
</gene>
<protein>
    <submittedName>
        <fullName evidence="2">Uncharacterized protein YoxC</fullName>
    </submittedName>
</protein>
<evidence type="ECO:0000313" key="3">
    <source>
        <dbReference type="Proteomes" id="UP000546007"/>
    </source>
</evidence>
<sequence>MMRTIILLLILGCSILFFGCHDVTVGYLFTENAGYSKDTLYIFSIEGKIEKLEGNLEYLKEFTAELQKELDRLEEDANKLYSKLDEIYDAQDILYDEYYDPATTVARKEELMIEIQKLSDRADELYEQVGEVDQQQADISDQIDNASNELGMDSPNVIKEQIRKYQEQIDFNIPWRTSQIESVLGTEPIIYTVLDAKNTQGNGDKFMEYVHVQGGGLIYVDLGVEKHVPAGAYTVTLEIRNEGRTRIMEDVYTFVIQN</sequence>
<proteinExistence type="predicted"/>
<dbReference type="Gene3D" id="1.10.287.1490">
    <property type="match status" value="1"/>
</dbReference>
<evidence type="ECO:0000256" key="1">
    <source>
        <dbReference type="SAM" id="Coils"/>
    </source>
</evidence>
<dbReference type="GeneID" id="93099762"/>
<accession>A0A7W6N0C6</accession>
<name>A0A7W6N0C6_9BACT</name>
<evidence type="ECO:0000313" key="2">
    <source>
        <dbReference type="EMBL" id="MBB4027712.1"/>
    </source>
</evidence>
<dbReference type="PROSITE" id="PS51257">
    <property type="entry name" value="PROKAR_LIPOPROTEIN"/>
    <property type="match status" value="1"/>
</dbReference>
<keyword evidence="3" id="KW-1185">Reference proteome</keyword>
<dbReference type="RefSeq" id="WP_124315626.1">
    <property type="nucleotide sequence ID" value="NZ_AP028155.1"/>
</dbReference>
<organism evidence="2 3">
    <name type="scientific">Butyricimonas faecihominis</name>
    <dbReference type="NCBI Taxonomy" id="1472416"/>
    <lineage>
        <taxon>Bacteria</taxon>
        <taxon>Pseudomonadati</taxon>
        <taxon>Bacteroidota</taxon>
        <taxon>Bacteroidia</taxon>
        <taxon>Bacteroidales</taxon>
        <taxon>Odoribacteraceae</taxon>
        <taxon>Butyricimonas</taxon>
    </lineage>
</organism>
<comment type="caution">
    <text evidence="2">The sequence shown here is derived from an EMBL/GenBank/DDBJ whole genome shotgun (WGS) entry which is preliminary data.</text>
</comment>
<dbReference type="EMBL" id="JACIES010000012">
    <property type="protein sequence ID" value="MBB4027712.1"/>
    <property type="molecule type" value="Genomic_DNA"/>
</dbReference>
<keyword evidence="1" id="KW-0175">Coiled coil</keyword>
<feature type="coiled-coil region" evidence="1">
    <location>
        <begin position="49"/>
        <end position="135"/>
    </location>
</feature>
<reference evidence="2 3" key="1">
    <citation type="submission" date="2020-08" db="EMBL/GenBank/DDBJ databases">
        <title>Genomic Encyclopedia of Type Strains, Phase IV (KMG-IV): sequencing the most valuable type-strain genomes for metagenomic binning, comparative biology and taxonomic classification.</title>
        <authorList>
            <person name="Goeker M."/>
        </authorList>
    </citation>
    <scope>NUCLEOTIDE SEQUENCE [LARGE SCALE GENOMIC DNA]</scope>
    <source>
        <strain evidence="2 3">DSM 105721</strain>
    </source>
</reference>
<dbReference type="Proteomes" id="UP000546007">
    <property type="component" value="Unassembled WGS sequence"/>
</dbReference>